<accession>A0A918H5C0</accession>
<dbReference type="EMBL" id="BMQQ01000010">
    <property type="protein sequence ID" value="GGT35381.1"/>
    <property type="molecule type" value="Genomic_DNA"/>
</dbReference>
<gene>
    <name evidence="1" type="ORF">GCM10014713_31300</name>
</gene>
<sequence>MEIEVLPHVGLGPFRIGMTFDEAMAAVPEWGAVKHSPAGERPPGKYVVAHEQFKFEVVLIFRENETLNSVEAWRFRDEDADVRITLEGTDIFRTPKRRLRQHLEEQGHPLDYDGIGFDAVPDLKLILANASSYEYPKDPKTGAPLYYDYALVSDQIYP</sequence>
<reference evidence="1" key="2">
    <citation type="submission" date="2020-09" db="EMBL/GenBank/DDBJ databases">
        <authorList>
            <person name="Sun Q."/>
            <person name="Ohkuma M."/>
        </authorList>
    </citation>
    <scope>NUCLEOTIDE SEQUENCE</scope>
    <source>
        <strain evidence="1">JCM 3172</strain>
    </source>
</reference>
<name>A0A918H5C0_9ACTN</name>
<keyword evidence="2" id="KW-1185">Reference proteome</keyword>
<proteinExistence type="predicted"/>
<dbReference type="AlphaFoldDB" id="A0A918H5C0"/>
<evidence type="ECO:0000313" key="1">
    <source>
        <dbReference type="EMBL" id="GGT35381.1"/>
    </source>
</evidence>
<protein>
    <submittedName>
        <fullName evidence="1">Uncharacterized protein</fullName>
    </submittedName>
</protein>
<comment type="caution">
    <text evidence="1">The sequence shown here is derived from an EMBL/GenBank/DDBJ whole genome shotgun (WGS) entry which is preliminary data.</text>
</comment>
<dbReference type="Proteomes" id="UP000619486">
    <property type="component" value="Unassembled WGS sequence"/>
</dbReference>
<organism evidence="1 2">
    <name type="scientific">Streptomyces purpureus</name>
    <dbReference type="NCBI Taxonomy" id="1951"/>
    <lineage>
        <taxon>Bacteria</taxon>
        <taxon>Bacillati</taxon>
        <taxon>Actinomycetota</taxon>
        <taxon>Actinomycetes</taxon>
        <taxon>Kitasatosporales</taxon>
        <taxon>Streptomycetaceae</taxon>
        <taxon>Streptomyces</taxon>
    </lineage>
</organism>
<evidence type="ECO:0000313" key="2">
    <source>
        <dbReference type="Proteomes" id="UP000619486"/>
    </source>
</evidence>
<reference evidence="1" key="1">
    <citation type="journal article" date="2014" name="Int. J. Syst. Evol. Microbiol.">
        <title>Complete genome sequence of Corynebacterium casei LMG S-19264T (=DSM 44701T), isolated from a smear-ripened cheese.</title>
        <authorList>
            <consortium name="US DOE Joint Genome Institute (JGI-PGF)"/>
            <person name="Walter F."/>
            <person name="Albersmeier A."/>
            <person name="Kalinowski J."/>
            <person name="Ruckert C."/>
        </authorList>
    </citation>
    <scope>NUCLEOTIDE SEQUENCE</scope>
    <source>
        <strain evidence="1">JCM 3172</strain>
    </source>
</reference>